<proteinExistence type="predicted"/>
<sequence length="40" mass="4693">MQCMMLLQCEVYGKSLDMRSIMSLSINRLFFQLKFIASKS</sequence>
<accession>A0A2P2NXQ9</accession>
<dbReference type="EMBL" id="GGEC01066823">
    <property type="protein sequence ID" value="MBX47307.1"/>
    <property type="molecule type" value="Transcribed_RNA"/>
</dbReference>
<protein>
    <submittedName>
        <fullName evidence="1">Uncharacterized protein</fullName>
    </submittedName>
</protein>
<reference evidence="1" key="1">
    <citation type="submission" date="2018-02" db="EMBL/GenBank/DDBJ databases">
        <title>Rhizophora mucronata_Transcriptome.</title>
        <authorList>
            <person name="Meera S.P."/>
            <person name="Sreeshan A."/>
            <person name="Augustine A."/>
        </authorList>
    </citation>
    <scope>NUCLEOTIDE SEQUENCE</scope>
    <source>
        <tissue evidence="1">Leaf</tissue>
    </source>
</reference>
<organism evidence="1">
    <name type="scientific">Rhizophora mucronata</name>
    <name type="common">Asiatic mangrove</name>
    <dbReference type="NCBI Taxonomy" id="61149"/>
    <lineage>
        <taxon>Eukaryota</taxon>
        <taxon>Viridiplantae</taxon>
        <taxon>Streptophyta</taxon>
        <taxon>Embryophyta</taxon>
        <taxon>Tracheophyta</taxon>
        <taxon>Spermatophyta</taxon>
        <taxon>Magnoliopsida</taxon>
        <taxon>eudicotyledons</taxon>
        <taxon>Gunneridae</taxon>
        <taxon>Pentapetalae</taxon>
        <taxon>rosids</taxon>
        <taxon>fabids</taxon>
        <taxon>Malpighiales</taxon>
        <taxon>Rhizophoraceae</taxon>
        <taxon>Rhizophora</taxon>
    </lineage>
</organism>
<evidence type="ECO:0000313" key="1">
    <source>
        <dbReference type="EMBL" id="MBX47307.1"/>
    </source>
</evidence>
<dbReference type="AlphaFoldDB" id="A0A2P2NXQ9"/>
<name>A0A2P2NXQ9_RHIMU</name>